<accession>A0ACC4DLC1</accession>
<keyword evidence="2" id="KW-1185">Reference proteome</keyword>
<evidence type="ECO:0000313" key="2">
    <source>
        <dbReference type="Proteomes" id="UP001638806"/>
    </source>
</evidence>
<dbReference type="EMBL" id="JBGNUJ010000008">
    <property type="protein sequence ID" value="KAL3956908.1"/>
    <property type="molecule type" value="Genomic_DNA"/>
</dbReference>
<reference evidence="1" key="1">
    <citation type="submission" date="2024-12" db="EMBL/GenBank/DDBJ databases">
        <title>Comparative genomics and development of molecular markers within Purpureocillium lilacinum and among Purpureocillium species.</title>
        <authorList>
            <person name="Yeh Z.-Y."/>
            <person name="Ni N.-T."/>
            <person name="Lo P.-H."/>
            <person name="Mushyakhwo K."/>
            <person name="Lin C.-F."/>
            <person name="Nai Y.-S."/>
        </authorList>
    </citation>
    <scope>NUCLEOTIDE SEQUENCE</scope>
    <source>
        <strain evidence="1">NCHU-NPUST-175</strain>
    </source>
</reference>
<proteinExistence type="predicted"/>
<organism evidence="1 2">
    <name type="scientific">Purpureocillium lilacinum</name>
    <name type="common">Paecilomyces lilacinus</name>
    <dbReference type="NCBI Taxonomy" id="33203"/>
    <lineage>
        <taxon>Eukaryota</taxon>
        <taxon>Fungi</taxon>
        <taxon>Dikarya</taxon>
        <taxon>Ascomycota</taxon>
        <taxon>Pezizomycotina</taxon>
        <taxon>Sordariomycetes</taxon>
        <taxon>Hypocreomycetidae</taxon>
        <taxon>Hypocreales</taxon>
        <taxon>Ophiocordycipitaceae</taxon>
        <taxon>Purpureocillium</taxon>
    </lineage>
</organism>
<name>A0ACC4DLC1_PURLI</name>
<protein>
    <submittedName>
        <fullName evidence="1">Uncharacterized protein</fullName>
    </submittedName>
</protein>
<gene>
    <name evidence="1" type="ORF">ACCO45_009754</name>
</gene>
<comment type="caution">
    <text evidence="1">The sequence shown here is derived from an EMBL/GenBank/DDBJ whole genome shotgun (WGS) entry which is preliminary data.</text>
</comment>
<sequence>MAEREIVFITGANQGIGLETVKALLQSDKPYCIFLGSRSRSNAAGAMADLKDLLAETKSTVEPVQIDVTDDDSINAAAQLVESRVGKVDVLINNAGAAFDTGFVADASNFRAVFNKAWDVNVSGAQVTTTVFAPLLIRSSAPRLLFLTSGLSTLNGAFDSFMPPWAPKPVSGWPKTGLMGHQGYKSAKAGLNMLMLTWHWILHGDGVKTWCISPGFLATNLGGRGRTYSRPRARGPGDGRRPDSKSGGRGAGRGYPAISVGLSLLTIAIPVVAGSWVNHRPIVDGGNDGIELANARQSASIEPSAKADVGLC</sequence>
<dbReference type="Proteomes" id="UP001638806">
    <property type="component" value="Unassembled WGS sequence"/>
</dbReference>
<evidence type="ECO:0000313" key="1">
    <source>
        <dbReference type="EMBL" id="KAL3956908.1"/>
    </source>
</evidence>